<dbReference type="AlphaFoldDB" id="A0AB34VIB9"/>
<dbReference type="Pfam" id="PF13847">
    <property type="entry name" value="Methyltransf_31"/>
    <property type="match status" value="1"/>
</dbReference>
<proteinExistence type="predicted"/>
<evidence type="ECO:0000259" key="1">
    <source>
        <dbReference type="Pfam" id="PF13847"/>
    </source>
</evidence>
<dbReference type="Gene3D" id="3.40.50.150">
    <property type="entry name" value="Vaccinia Virus protein VP39"/>
    <property type="match status" value="1"/>
</dbReference>
<evidence type="ECO:0000313" key="3">
    <source>
        <dbReference type="Proteomes" id="UP000072520"/>
    </source>
</evidence>
<dbReference type="CDD" id="cd02440">
    <property type="entry name" value="AdoMet_MTases"/>
    <property type="match status" value="1"/>
</dbReference>
<protein>
    <recommendedName>
        <fullName evidence="1">Methyltransferase domain-containing protein</fullName>
    </recommendedName>
</protein>
<evidence type="ECO:0000313" key="2">
    <source>
        <dbReference type="EMBL" id="KTS99194.1"/>
    </source>
</evidence>
<dbReference type="EMBL" id="LDSI01000008">
    <property type="protein sequence ID" value="KTS99194.1"/>
    <property type="molecule type" value="Genomic_DNA"/>
</dbReference>
<sequence length="255" mass="29239">MTANFSHIENISSQELANEWDSLAHERHRQISEGLDITFTHVMVPLVRSLVGQDTNATLIDIGSGTGELTSCLASCFKNIICVEPSIRSLEVAKSNLLKFTNVCFIHSDFENCPENVFNIKNEKKVFLAAMMLSADPQLDKFAHKLSQVALAGDEFVATIPHPCYWPRYWGYEKESWFSYKKEIMIQAPFTISLSGSEFKTTHIHRPLEKYISIFASFGFQLLTLSEPIPDKEIQLLYPYEWDFPRFLAFKWVKV</sequence>
<dbReference type="RefSeq" id="WP_058707571.1">
    <property type="nucleotide sequence ID" value="NZ_LDSI01000008.1"/>
</dbReference>
<comment type="caution">
    <text evidence="2">The sequence shown here is derived from an EMBL/GenBank/DDBJ whole genome shotgun (WGS) entry which is preliminary data.</text>
</comment>
<feature type="domain" description="Methyltransferase" evidence="1">
    <location>
        <begin position="54"/>
        <end position="144"/>
    </location>
</feature>
<organism evidence="2 3">
    <name type="scientific">Pantoea stewartii</name>
    <dbReference type="NCBI Taxonomy" id="66269"/>
    <lineage>
        <taxon>Bacteria</taxon>
        <taxon>Pseudomonadati</taxon>
        <taxon>Pseudomonadota</taxon>
        <taxon>Gammaproteobacteria</taxon>
        <taxon>Enterobacterales</taxon>
        <taxon>Erwiniaceae</taxon>
        <taxon>Pantoea</taxon>
    </lineage>
</organism>
<dbReference type="InterPro" id="IPR029063">
    <property type="entry name" value="SAM-dependent_MTases_sf"/>
</dbReference>
<dbReference type="Proteomes" id="UP000072520">
    <property type="component" value="Unassembled WGS sequence"/>
</dbReference>
<dbReference type="InterPro" id="IPR025714">
    <property type="entry name" value="Methyltranfer_dom"/>
</dbReference>
<name>A0AB34VIB9_9GAMM</name>
<gene>
    <name evidence="2" type="ORF">RSA13_06200</name>
</gene>
<accession>A0AB34VIB9</accession>
<reference evidence="2 3" key="1">
    <citation type="journal article" date="2016" name="Front. Microbiol.">
        <title>Genomic Resource of Rice Seed Associated Bacteria.</title>
        <authorList>
            <person name="Midha S."/>
            <person name="Bansal K."/>
            <person name="Sharma S."/>
            <person name="Kumar N."/>
            <person name="Patil P.P."/>
            <person name="Chaudhry V."/>
            <person name="Patil P.B."/>
        </authorList>
    </citation>
    <scope>NUCLEOTIDE SEQUENCE [LARGE SCALE GENOMIC DNA]</scope>
    <source>
        <strain evidence="2 3">RSA13</strain>
    </source>
</reference>
<dbReference type="SUPFAM" id="SSF53335">
    <property type="entry name" value="S-adenosyl-L-methionine-dependent methyltransferases"/>
    <property type="match status" value="1"/>
</dbReference>